<evidence type="ECO:0000313" key="8">
    <source>
        <dbReference type="EMBL" id="RUS80547.1"/>
    </source>
</evidence>
<evidence type="ECO:0000256" key="5">
    <source>
        <dbReference type="ARBA" id="ARBA00093776"/>
    </source>
</evidence>
<accession>A0A433TG31</accession>
<comment type="subcellular location">
    <subcellularLocation>
        <location evidence="1">Membrane</location>
        <topology evidence="1">Multi-pass membrane protein</topology>
    </subcellularLocation>
</comment>
<dbReference type="Pfam" id="PF26158">
    <property type="entry name" value="Claudin_TMEM179-179B"/>
    <property type="match status" value="1"/>
</dbReference>
<evidence type="ECO:0000256" key="1">
    <source>
        <dbReference type="ARBA" id="ARBA00004141"/>
    </source>
</evidence>
<evidence type="ECO:0000256" key="2">
    <source>
        <dbReference type="ARBA" id="ARBA00022692"/>
    </source>
</evidence>
<evidence type="ECO:0000256" key="7">
    <source>
        <dbReference type="SAM" id="Phobius"/>
    </source>
</evidence>
<evidence type="ECO:0008006" key="10">
    <source>
        <dbReference type="Google" id="ProtNLM"/>
    </source>
</evidence>
<name>A0A433TG31_ELYCH</name>
<gene>
    <name evidence="8" type="ORF">EGW08_011687</name>
</gene>
<comment type="similarity">
    <text evidence="5">Belongs to the TMEM179 family.</text>
</comment>
<dbReference type="PANTHER" id="PTHR31056">
    <property type="entry name" value="TRANSMEMBRANE PROTEIN 179B"/>
    <property type="match status" value="1"/>
</dbReference>
<feature type="transmembrane region" description="Helical" evidence="7">
    <location>
        <begin position="181"/>
        <end position="202"/>
    </location>
</feature>
<dbReference type="Proteomes" id="UP000271974">
    <property type="component" value="Unassembled WGS sequence"/>
</dbReference>
<dbReference type="EMBL" id="RQTK01000385">
    <property type="protein sequence ID" value="RUS80547.1"/>
    <property type="molecule type" value="Genomic_DNA"/>
</dbReference>
<keyword evidence="3 7" id="KW-1133">Transmembrane helix</keyword>
<keyword evidence="2 7" id="KW-0812">Transmembrane</keyword>
<sequence>MANGYDIQVVAQALIFFVTVIFGLVVAVPLGMTVVQFDGHCVLYADFQWENSTFATYELSDQIVCNFPVLTFVFTSILYSLGVGLYFLYAACRSNDPNVGFQMWIMPFLLINALILIILFICCCIISVGIKTTCDHILNSRKEGNTLKTCSDAATDFDWNKGKNSDINATHFYSFTKTSEAAGWMTFLIWVVQMALGILRFFRNRQQRSEDMGYGDGEPPKSPASVSDLDNFATVDPTA</sequence>
<dbReference type="InterPro" id="IPR059010">
    <property type="entry name" value="TMEM179-179B"/>
</dbReference>
<keyword evidence="4 7" id="KW-0472">Membrane</keyword>
<evidence type="ECO:0000256" key="6">
    <source>
        <dbReference type="SAM" id="MobiDB-lite"/>
    </source>
</evidence>
<protein>
    <recommendedName>
        <fullName evidence="10">MARVEL domain-containing protein</fullName>
    </recommendedName>
</protein>
<feature type="transmembrane region" description="Helical" evidence="7">
    <location>
        <begin position="69"/>
        <end position="92"/>
    </location>
</feature>
<organism evidence="8 9">
    <name type="scientific">Elysia chlorotica</name>
    <name type="common">Eastern emerald elysia</name>
    <name type="synonym">Sea slug</name>
    <dbReference type="NCBI Taxonomy" id="188477"/>
    <lineage>
        <taxon>Eukaryota</taxon>
        <taxon>Metazoa</taxon>
        <taxon>Spiralia</taxon>
        <taxon>Lophotrochozoa</taxon>
        <taxon>Mollusca</taxon>
        <taxon>Gastropoda</taxon>
        <taxon>Heterobranchia</taxon>
        <taxon>Euthyneura</taxon>
        <taxon>Panpulmonata</taxon>
        <taxon>Sacoglossa</taxon>
        <taxon>Placobranchoidea</taxon>
        <taxon>Plakobranchidae</taxon>
        <taxon>Elysia</taxon>
    </lineage>
</organism>
<feature type="transmembrane region" description="Helical" evidence="7">
    <location>
        <begin position="9"/>
        <end position="30"/>
    </location>
</feature>
<reference evidence="8 9" key="1">
    <citation type="submission" date="2019-01" db="EMBL/GenBank/DDBJ databases">
        <title>A draft genome assembly of the solar-powered sea slug Elysia chlorotica.</title>
        <authorList>
            <person name="Cai H."/>
            <person name="Li Q."/>
            <person name="Fang X."/>
            <person name="Li J."/>
            <person name="Curtis N.E."/>
            <person name="Altenburger A."/>
            <person name="Shibata T."/>
            <person name="Feng M."/>
            <person name="Maeda T."/>
            <person name="Schwartz J.A."/>
            <person name="Shigenobu S."/>
            <person name="Lundholm N."/>
            <person name="Nishiyama T."/>
            <person name="Yang H."/>
            <person name="Hasebe M."/>
            <person name="Li S."/>
            <person name="Pierce S.K."/>
            <person name="Wang J."/>
        </authorList>
    </citation>
    <scope>NUCLEOTIDE SEQUENCE [LARGE SCALE GENOMIC DNA]</scope>
    <source>
        <strain evidence="8">EC2010</strain>
        <tissue evidence="8">Whole organism of an adult</tissue>
    </source>
</reference>
<evidence type="ECO:0000256" key="4">
    <source>
        <dbReference type="ARBA" id="ARBA00023136"/>
    </source>
</evidence>
<dbReference type="STRING" id="188477.A0A433TG31"/>
<feature type="region of interest" description="Disordered" evidence="6">
    <location>
        <begin position="210"/>
        <end position="239"/>
    </location>
</feature>
<evidence type="ECO:0000256" key="3">
    <source>
        <dbReference type="ARBA" id="ARBA00022989"/>
    </source>
</evidence>
<evidence type="ECO:0000313" key="9">
    <source>
        <dbReference type="Proteomes" id="UP000271974"/>
    </source>
</evidence>
<feature type="transmembrane region" description="Helical" evidence="7">
    <location>
        <begin position="104"/>
        <end position="130"/>
    </location>
</feature>
<comment type="caution">
    <text evidence="8">The sequence shown here is derived from an EMBL/GenBank/DDBJ whole genome shotgun (WGS) entry which is preliminary data.</text>
</comment>
<dbReference type="PANTHER" id="PTHR31056:SF1">
    <property type="entry name" value="TRANSMEMBRANE PROTEIN 179B"/>
    <property type="match status" value="1"/>
</dbReference>
<dbReference type="AlphaFoldDB" id="A0A433TG31"/>
<keyword evidence="9" id="KW-1185">Reference proteome</keyword>
<dbReference type="OrthoDB" id="6423876at2759"/>
<dbReference type="InterPro" id="IPR029776">
    <property type="entry name" value="TMEM179B"/>
</dbReference>
<proteinExistence type="inferred from homology"/>